<accession>A0A504YIR0</accession>
<proteinExistence type="predicted"/>
<protein>
    <submittedName>
        <fullName evidence="2">Uncharacterized protein</fullName>
    </submittedName>
</protein>
<evidence type="ECO:0000313" key="2">
    <source>
        <dbReference type="EMBL" id="TPP61642.1"/>
    </source>
</evidence>
<evidence type="ECO:0000256" key="1">
    <source>
        <dbReference type="SAM" id="MobiDB-lite"/>
    </source>
</evidence>
<dbReference type="EMBL" id="SUNJ01007904">
    <property type="protein sequence ID" value="TPP61642.1"/>
    <property type="molecule type" value="Genomic_DNA"/>
</dbReference>
<name>A0A504YIR0_FASGI</name>
<dbReference type="AlphaFoldDB" id="A0A504YIR0"/>
<comment type="caution">
    <text evidence="2">The sequence shown here is derived from an EMBL/GenBank/DDBJ whole genome shotgun (WGS) entry which is preliminary data.</text>
</comment>
<feature type="region of interest" description="Disordered" evidence="1">
    <location>
        <begin position="174"/>
        <end position="215"/>
    </location>
</feature>
<evidence type="ECO:0000313" key="3">
    <source>
        <dbReference type="Proteomes" id="UP000316759"/>
    </source>
</evidence>
<dbReference type="Proteomes" id="UP000316759">
    <property type="component" value="Unassembled WGS sequence"/>
</dbReference>
<dbReference type="OrthoDB" id="5086500at2759"/>
<reference evidence="2 3" key="1">
    <citation type="submission" date="2019-04" db="EMBL/GenBank/DDBJ databases">
        <title>Annotation for the trematode Fasciola gigantica.</title>
        <authorList>
            <person name="Choi Y.-J."/>
        </authorList>
    </citation>
    <scope>NUCLEOTIDE SEQUENCE [LARGE SCALE GENOMIC DNA]</scope>
    <source>
        <strain evidence="2">Uganda_cow_1</strain>
    </source>
</reference>
<gene>
    <name evidence="2" type="ORF">FGIG_05458</name>
</gene>
<keyword evidence="3" id="KW-1185">Reference proteome</keyword>
<sequence>MNPSEMETSRIGSQSALDVRFAPENPFNRSEPIVSNPVLSTVGEQSDIQNVRKRKWCHNFTVPAETQSFHQYTDNPDLAVSNISSPSRPLWHRAGTASENLQQLESVTAHPTLNDTLADSTRDSPYLLDLHSWFNLWAMRRNIRVLTMTEQRVTPVNRHCSVLLVPEDIRGWGKPRAEGMESGTERKLFEAAPTNNRSSSYQKVASAVTHSDLTP</sequence>
<feature type="compositionally biased region" description="Basic and acidic residues" evidence="1">
    <location>
        <begin position="174"/>
        <end position="189"/>
    </location>
</feature>
<organism evidence="2 3">
    <name type="scientific">Fasciola gigantica</name>
    <name type="common">Giant liver fluke</name>
    <dbReference type="NCBI Taxonomy" id="46835"/>
    <lineage>
        <taxon>Eukaryota</taxon>
        <taxon>Metazoa</taxon>
        <taxon>Spiralia</taxon>
        <taxon>Lophotrochozoa</taxon>
        <taxon>Platyhelminthes</taxon>
        <taxon>Trematoda</taxon>
        <taxon>Digenea</taxon>
        <taxon>Plagiorchiida</taxon>
        <taxon>Echinostomata</taxon>
        <taxon>Echinostomatoidea</taxon>
        <taxon>Fasciolidae</taxon>
        <taxon>Fasciola</taxon>
    </lineage>
</organism>
<feature type="compositionally biased region" description="Polar residues" evidence="1">
    <location>
        <begin position="193"/>
        <end position="215"/>
    </location>
</feature>